<evidence type="ECO:0000313" key="2">
    <source>
        <dbReference type="Proteomes" id="UP000294335"/>
    </source>
</evidence>
<keyword evidence="2" id="KW-1185">Reference proteome</keyword>
<dbReference type="EMBL" id="OPYN01000025">
    <property type="protein sequence ID" value="SPO58767.1"/>
    <property type="molecule type" value="Genomic_DNA"/>
</dbReference>
<evidence type="ECO:0000313" key="1">
    <source>
        <dbReference type="EMBL" id="SPO58767.1"/>
    </source>
</evidence>
<gene>
    <name evidence="1" type="ORF">JV551A3_V1_250039</name>
</gene>
<dbReference type="Proteomes" id="UP000294335">
    <property type="component" value="Unassembled WGS sequence"/>
</dbReference>
<comment type="caution">
    <text evidence="1">The sequence shown here is derived from an EMBL/GenBank/DDBJ whole genome shotgun (WGS) entry which is preliminary data.</text>
</comment>
<organism evidence="1 2">
    <name type="scientific">Pseudomonas inefficax</name>
    <dbReference type="NCBI Taxonomy" id="2078786"/>
    <lineage>
        <taxon>Bacteria</taxon>
        <taxon>Pseudomonadati</taxon>
        <taxon>Pseudomonadota</taxon>
        <taxon>Gammaproteobacteria</taxon>
        <taxon>Pseudomonadales</taxon>
        <taxon>Pseudomonadaceae</taxon>
        <taxon>Pseudomonas</taxon>
    </lineage>
</organism>
<protein>
    <submittedName>
        <fullName evidence="1">Uncharacterized protein</fullName>
    </submittedName>
</protein>
<sequence>MPTKPATQAMEDLHACLRLAQLEASQAHDRQQDGQRWFSRFLQRLEDSGVELIEQTTKSINCVPTDAVFQEVFSGWIPAPQRRNLGFERVAKDILHGLQQPDLALLRSTSASSHLRLEFDVDDSGSPLAIIFNLCCSTDPDAPRTRLALQLDHLGAKLDLRAFETRRKQVENRLQALCDLDQL</sequence>
<name>A0AAQ1P4A5_9PSED</name>
<dbReference type="AlphaFoldDB" id="A0AAQ1P4A5"/>
<proteinExistence type="predicted"/>
<reference evidence="1 2" key="1">
    <citation type="submission" date="2018-02" db="EMBL/GenBank/DDBJ databases">
        <authorList>
            <person name="Dubost A."/>
        </authorList>
    </citation>
    <scope>NUCLEOTIDE SEQUENCE [LARGE SCALE GENOMIC DNA]</scope>
    <source>
        <strain evidence="2">JV551A3</strain>
    </source>
</reference>
<dbReference type="RefSeq" id="WP_133969979.1">
    <property type="nucleotide sequence ID" value="NZ_OPYN01000025.1"/>
</dbReference>
<accession>A0AAQ1P4A5</accession>